<evidence type="ECO:0000256" key="7">
    <source>
        <dbReference type="SAM" id="Phobius"/>
    </source>
</evidence>
<feature type="transmembrane region" description="Helical" evidence="7">
    <location>
        <begin position="186"/>
        <end position="205"/>
    </location>
</feature>
<dbReference type="PANTHER" id="PTHR23505">
    <property type="entry name" value="SPINSTER"/>
    <property type="match status" value="1"/>
</dbReference>
<dbReference type="EMBL" id="GDHC01005220">
    <property type="protein sequence ID" value="JAQ13409.1"/>
    <property type="molecule type" value="Transcribed_RNA"/>
</dbReference>
<dbReference type="Gene3D" id="1.20.1250.20">
    <property type="entry name" value="MFS general substrate transporter like domains"/>
    <property type="match status" value="1"/>
</dbReference>
<dbReference type="AlphaFoldDB" id="A0A146M1V6"/>
<keyword evidence="3 7" id="KW-0812">Transmembrane</keyword>
<evidence type="ECO:0000256" key="3">
    <source>
        <dbReference type="ARBA" id="ARBA00022692"/>
    </source>
</evidence>
<dbReference type="GO" id="GO:0016020">
    <property type="term" value="C:membrane"/>
    <property type="evidence" value="ECO:0007669"/>
    <property type="project" value="UniProtKB-SubCell"/>
</dbReference>
<dbReference type="Pfam" id="PF07690">
    <property type="entry name" value="MFS_1"/>
    <property type="match status" value="1"/>
</dbReference>
<dbReference type="InterPro" id="IPR020846">
    <property type="entry name" value="MFS_dom"/>
</dbReference>
<accession>A0A146M1V6</accession>
<dbReference type="InterPro" id="IPR011701">
    <property type="entry name" value="MFS"/>
</dbReference>
<evidence type="ECO:0000313" key="9">
    <source>
        <dbReference type="EMBL" id="JAQ13409.1"/>
    </source>
</evidence>
<feature type="domain" description="Major facilitator superfamily (MFS) profile" evidence="8">
    <location>
        <begin position="62"/>
        <end position="491"/>
    </location>
</feature>
<dbReference type="GO" id="GO:0022857">
    <property type="term" value="F:transmembrane transporter activity"/>
    <property type="evidence" value="ECO:0007669"/>
    <property type="project" value="InterPro"/>
</dbReference>
<evidence type="ECO:0000259" key="8">
    <source>
        <dbReference type="PROSITE" id="PS50850"/>
    </source>
</evidence>
<evidence type="ECO:0000256" key="4">
    <source>
        <dbReference type="ARBA" id="ARBA00022989"/>
    </source>
</evidence>
<feature type="transmembrane region" description="Helical" evidence="7">
    <location>
        <begin position="464"/>
        <end position="488"/>
    </location>
</feature>
<comment type="subcellular location">
    <subcellularLocation>
        <location evidence="1">Membrane</location>
        <topology evidence="1">Multi-pass membrane protein</topology>
    </subcellularLocation>
</comment>
<dbReference type="PROSITE" id="PS50850">
    <property type="entry name" value="MFS"/>
    <property type="match status" value="1"/>
</dbReference>
<evidence type="ECO:0000256" key="6">
    <source>
        <dbReference type="ARBA" id="ARBA00024338"/>
    </source>
</evidence>
<keyword evidence="5 7" id="KW-0472">Membrane</keyword>
<evidence type="ECO:0000256" key="2">
    <source>
        <dbReference type="ARBA" id="ARBA00022448"/>
    </source>
</evidence>
<comment type="similarity">
    <text evidence="6">Belongs to the major facilitator superfamily. Spinster (TC 2.A.1.49) family.</text>
</comment>
<reference evidence="9" key="1">
    <citation type="journal article" date="2016" name="Gigascience">
        <title>De novo construction of an expanded transcriptome assembly for the western tarnished plant bug, Lygus hesperus.</title>
        <authorList>
            <person name="Tassone E.E."/>
            <person name="Geib S.M."/>
            <person name="Hall B."/>
            <person name="Fabrick J.A."/>
            <person name="Brent C.S."/>
            <person name="Hull J.J."/>
        </authorList>
    </citation>
    <scope>NUCLEOTIDE SEQUENCE</scope>
</reference>
<keyword evidence="2" id="KW-0813">Transport</keyword>
<feature type="transmembrane region" description="Helical" evidence="7">
    <location>
        <begin position="95"/>
        <end position="115"/>
    </location>
</feature>
<organism evidence="9">
    <name type="scientific">Lygus hesperus</name>
    <name type="common">Western plant bug</name>
    <dbReference type="NCBI Taxonomy" id="30085"/>
    <lineage>
        <taxon>Eukaryota</taxon>
        <taxon>Metazoa</taxon>
        <taxon>Ecdysozoa</taxon>
        <taxon>Arthropoda</taxon>
        <taxon>Hexapoda</taxon>
        <taxon>Insecta</taxon>
        <taxon>Pterygota</taxon>
        <taxon>Neoptera</taxon>
        <taxon>Paraneoptera</taxon>
        <taxon>Hemiptera</taxon>
        <taxon>Heteroptera</taxon>
        <taxon>Panheteroptera</taxon>
        <taxon>Cimicomorpha</taxon>
        <taxon>Miridae</taxon>
        <taxon>Mirini</taxon>
        <taxon>Lygus</taxon>
    </lineage>
</organism>
<feature type="transmembrane region" description="Helical" evidence="7">
    <location>
        <begin position="310"/>
        <end position="336"/>
    </location>
</feature>
<sequence length="525" mass="57976">MPAQKYVDKYTLKTLNMEPSAGIVPNNSQQHLMDTIDAVPSLNPIEEPKPHSDRVTWKEWSTVIILCFVNLINYMDRYTVAGVLDEIRREFNADFQMGGLLQTAFVLSYMIFAPLFGYMGDRYNRRYLMAFGVFFWSLTTLVGSFMPSYSTFLLFRSLVGIGEASYSTIAPTIISDIFVSDNRSKMLALFYFAIPVGSGMGYIVGSTAASLGDNWRWGLRVTPILGAVAVILIIFVLVDPTRGEAEGKSDIQATSYREDIKSLATNKSFMLSTFGFTCVSFVTGALAWWGPNYIAKGEQLIRKTDFTQDTAIALVFGVIAMMSGVIGVPLGSIFATRLRSTYPKIDPILCSIGLFISAPFIFIALCVANSNTMVVFLLVFFGEVALNLNWAIVADILLYVVVPPRRSTAEAFQILISHALGDAGSPYLVGLISDLLKSTLHRDDEHTHNDASVDALIEFKSLQYALFSTCFIEILGAVCFLFTSFYIVDDKAKAEAEMQSEGGPPTHMYADDPRLNCSEANLTTS</sequence>
<gene>
    <name evidence="9" type="primary">spin_1</name>
    <name evidence="9" type="ORF">g.71496</name>
</gene>
<dbReference type="InterPro" id="IPR044770">
    <property type="entry name" value="MFS_spinster-like"/>
</dbReference>
<feature type="transmembrane region" description="Helical" evidence="7">
    <location>
        <begin position="376"/>
        <end position="402"/>
    </location>
</feature>
<feature type="transmembrane region" description="Helical" evidence="7">
    <location>
        <begin position="127"/>
        <end position="146"/>
    </location>
</feature>
<evidence type="ECO:0000256" key="5">
    <source>
        <dbReference type="ARBA" id="ARBA00023136"/>
    </source>
</evidence>
<feature type="transmembrane region" description="Helical" evidence="7">
    <location>
        <begin position="217"/>
        <end position="238"/>
    </location>
</feature>
<feature type="transmembrane region" description="Helical" evidence="7">
    <location>
        <begin position="348"/>
        <end position="370"/>
    </location>
</feature>
<name>A0A146M1V6_LYGHE</name>
<proteinExistence type="inferred from homology"/>
<dbReference type="InterPro" id="IPR036259">
    <property type="entry name" value="MFS_trans_sf"/>
</dbReference>
<dbReference type="PANTHER" id="PTHR23505:SF79">
    <property type="entry name" value="PROTEIN SPINSTER"/>
    <property type="match status" value="1"/>
</dbReference>
<dbReference type="CDD" id="cd17328">
    <property type="entry name" value="MFS_spinster_like"/>
    <property type="match status" value="1"/>
</dbReference>
<feature type="transmembrane region" description="Helical" evidence="7">
    <location>
        <begin position="269"/>
        <end position="290"/>
    </location>
</feature>
<keyword evidence="4 7" id="KW-1133">Transmembrane helix</keyword>
<evidence type="ECO:0000256" key="1">
    <source>
        <dbReference type="ARBA" id="ARBA00004141"/>
    </source>
</evidence>
<protein>
    <submittedName>
        <fullName evidence="9">Protein spinster</fullName>
    </submittedName>
</protein>
<dbReference type="SUPFAM" id="SSF103473">
    <property type="entry name" value="MFS general substrate transporter"/>
    <property type="match status" value="1"/>
</dbReference>